<feature type="domain" description="DHFR" evidence="7">
    <location>
        <begin position="1"/>
        <end position="158"/>
    </location>
</feature>
<keyword evidence="9" id="KW-1185">Reference proteome</keyword>
<gene>
    <name evidence="8" type="ORF">LKE05_09475</name>
</gene>
<keyword evidence="5" id="KW-0521">NADP</keyword>
<evidence type="ECO:0000256" key="5">
    <source>
        <dbReference type="ARBA" id="ARBA00022857"/>
    </source>
</evidence>
<dbReference type="InterPro" id="IPR012259">
    <property type="entry name" value="DHFR"/>
</dbReference>
<dbReference type="GO" id="GO:0046655">
    <property type="term" value="P:folic acid metabolic process"/>
    <property type="evidence" value="ECO:0007669"/>
    <property type="project" value="TreeGrafter"/>
</dbReference>
<evidence type="ECO:0000256" key="6">
    <source>
        <dbReference type="ARBA" id="ARBA00023002"/>
    </source>
</evidence>
<dbReference type="GO" id="GO:0005829">
    <property type="term" value="C:cytosol"/>
    <property type="evidence" value="ECO:0007669"/>
    <property type="project" value="TreeGrafter"/>
</dbReference>
<comment type="similarity">
    <text evidence="2">Belongs to the dihydrofolate reductase family.</text>
</comment>
<dbReference type="PANTHER" id="PTHR48069">
    <property type="entry name" value="DIHYDROFOLATE REDUCTASE"/>
    <property type="match status" value="1"/>
</dbReference>
<dbReference type="InterPro" id="IPR024072">
    <property type="entry name" value="DHFR-like_dom_sf"/>
</dbReference>
<dbReference type="GO" id="GO:0004146">
    <property type="term" value="F:dihydrofolate reductase activity"/>
    <property type="evidence" value="ECO:0007669"/>
    <property type="project" value="UniProtKB-EC"/>
</dbReference>
<accession>A0AAE3E014</accession>
<dbReference type="EC" id="1.5.1.3" evidence="3"/>
<dbReference type="PANTHER" id="PTHR48069:SF3">
    <property type="entry name" value="DIHYDROFOLATE REDUCTASE"/>
    <property type="match status" value="1"/>
</dbReference>
<evidence type="ECO:0000313" key="8">
    <source>
        <dbReference type="EMBL" id="MCC2211016.1"/>
    </source>
</evidence>
<sequence length="170" mass="19321">MKIIAAVDEKWGIGKGMNLLFRISEDMEFFKEKTMGKTVVMGRKTLESFPNAKPLKNRKNVVLTTDKNFKCDGTEIVHGIKTIVEKYGGDDTFVIGGGEVYKQLLPYCDSAYITKVFSDGNADVFIDNLDENEMWELGNVSEKYVENGISFAFYTYINKNPQSHFEQKTL</sequence>
<organism evidence="8 9">
    <name type="scientific">Hominilimicola fabiformis</name>
    <dbReference type="NCBI Taxonomy" id="2885356"/>
    <lineage>
        <taxon>Bacteria</taxon>
        <taxon>Bacillati</taxon>
        <taxon>Bacillota</taxon>
        <taxon>Clostridia</taxon>
        <taxon>Eubacteriales</taxon>
        <taxon>Oscillospiraceae</taxon>
        <taxon>Hominilimicola</taxon>
    </lineage>
</organism>
<dbReference type="PRINTS" id="PR00070">
    <property type="entry name" value="DHFR"/>
</dbReference>
<name>A0AAE3E014_9FIRM</name>
<evidence type="ECO:0000313" key="9">
    <source>
        <dbReference type="Proteomes" id="UP001198242"/>
    </source>
</evidence>
<keyword evidence="6" id="KW-0560">Oxidoreductase</keyword>
<dbReference type="GO" id="GO:0050661">
    <property type="term" value="F:NADP binding"/>
    <property type="evidence" value="ECO:0007669"/>
    <property type="project" value="InterPro"/>
</dbReference>
<keyword evidence="4" id="KW-0554">One-carbon metabolism</keyword>
<evidence type="ECO:0000256" key="3">
    <source>
        <dbReference type="ARBA" id="ARBA00012856"/>
    </source>
</evidence>
<dbReference type="SUPFAM" id="SSF53597">
    <property type="entry name" value="Dihydrofolate reductase-like"/>
    <property type="match status" value="1"/>
</dbReference>
<dbReference type="RefSeq" id="WP_308456658.1">
    <property type="nucleotide sequence ID" value="NZ_JAJEQM010000012.1"/>
</dbReference>
<evidence type="ECO:0000256" key="4">
    <source>
        <dbReference type="ARBA" id="ARBA00022563"/>
    </source>
</evidence>
<dbReference type="InterPro" id="IPR001796">
    <property type="entry name" value="DHFR_dom"/>
</dbReference>
<reference evidence="8 9" key="1">
    <citation type="submission" date="2021-10" db="EMBL/GenBank/DDBJ databases">
        <title>Anaerobic single-cell dispensing facilitates the cultivation of human gut bacteria.</title>
        <authorList>
            <person name="Afrizal A."/>
        </authorList>
    </citation>
    <scope>NUCLEOTIDE SEQUENCE [LARGE SCALE GENOMIC DNA]</scope>
    <source>
        <strain evidence="8 9">CLA-AA-H232</strain>
    </source>
</reference>
<dbReference type="Pfam" id="PF00186">
    <property type="entry name" value="DHFR_1"/>
    <property type="match status" value="1"/>
</dbReference>
<dbReference type="AlphaFoldDB" id="A0AAE3E014"/>
<proteinExistence type="inferred from homology"/>
<comment type="caution">
    <text evidence="8">The sequence shown here is derived from an EMBL/GenBank/DDBJ whole genome shotgun (WGS) entry which is preliminary data.</text>
</comment>
<dbReference type="Proteomes" id="UP001198242">
    <property type="component" value="Unassembled WGS sequence"/>
</dbReference>
<evidence type="ECO:0000259" key="7">
    <source>
        <dbReference type="PROSITE" id="PS51330"/>
    </source>
</evidence>
<dbReference type="GO" id="GO:0046452">
    <property type="term" value="P:dihydrofolate metabolic process"/>
    <property type="evidence" value="ECO:0007669"/>
    <property type="project" value="TreeGrafter"/>
</dbReference>
<comment type="pathway">
    <text evidence="1">Cofactor biosynthesis; tetrahydrofolate biosynthesis; 5,6,7,8-tetrahydrofolate from 7,8-dihydrofolate: step 1/1.</text>
</comment>
<dbReference type="EMBL" id="JAJEQM010000012">
    <property type="protein sequence ID" value="MCC2211016.1"/>
    <property type="molecule type" value="Genomic_DNA"/>
</dbReference>
<evidence type="ECO:0000256" key="1">
    <source>
        <dbReference type="ARBA" id="ARBA00004903"/>
    </source>
</evidence>
<evidence type="ECO:0000256" key="2">
    <source>
        <dbReference type="ARBA" id="ARBA00009539"/>
    </source>
</evidence>
<dbReference type="CDD" id="cd00209">
    <property type="entry name" value="DHFR"/>
    <property type="match status" value="1"/>
</dbReference>
<dbReference type="GO" id="GO:0046654">
    <property type="term" value="P:tetrahydrofolate biosynthetic process"/>
    <property type="evidence" value="ECO:0007669"/>
    <property type="project" value="InterPro"/>
</dbReference>
<dbReference type="Gene3D" id="3.40.430.10">
    <property type="entry name" value="Dihydrofolate Reductase, subunit A"/>
    <property type="match status" value="1"/>
</dbReference>
<dbReference type="GO" id="GO:0006730">
    <property type="term" value="P:one-carbon metabolic process"/>
    <property type="evidence" value="ECO:0007669"/>
    <property type="project" value="UniProtKB-KW"/>
</dbReference>
<dbReference type="PROSITE" id="PS51330">
    <property type="entry name" value="DHFR_2"/>
    <property type="match status" value="1"/>
</dbReference>
<protein>
    <recommendedName>
        <fullName evidence="3">dihydrofolate reductase</fullName>
        <ecNumber evidence="3">1.5.1.3</ecNumber>
    </recommendedName>
</protein>